<dbReference type="HOGENOM" id="CLU_085644_0_0_11"/>
<reference evidence="1 2" key="1">
    <citation type="submission" date="2009-01" db="EMBL/GenBank/DDBJ databases">
        <authorList>
            <person name="Fulton L."/>
            <person name="Clifton S."/>
            <person name="Chinwalla A.T."/>
            <person name="Mitreva M."/>
            <person name="Sodergren E."/>
            <person name="Weinstock G."/>
            <person name="Clifton S."/>
            <person name="Dooling D.J."/>
            <person name="Fulton B."/>
            <person name="Minx P."/>
            <person name="Pepin K.H."/>
            <person name="Johnson M."/>
            <person name="Bhonagiri V."/>
            <person name="Nash W.E."/>
            <person name="Mardis E.R."/>
            <person name="Wilson R.K."/>
        </authorList>
    </citation>
    <scope>NUCLEOTIDE SEQUENCE [LARGE SCALE GENOMIC DNA]</scope>
    <source>
        <strain evidence="1 2">ATCC 33806</strain>
    </source>
</reference>
<name>C0E0A3_9CORY</name>
<evidence type="ECO:0000313" key="1">
    <source>
        <dbReference type="EMBL" id="EEG27994.1"/>
    </source>
</evidence>
<accession>C0E0A3</accession>
<gene>
    <name evidence="1" type="ORF">CORMATOL_00403</name>
</gene>
<dbReference type="AlphaFoldDB" id="C0E0A3"/>
<protein>
    <submittedName>
        <fullName evidence="1">Uncharacterized protein</fullName>
    </submittedName>
</protein>
<dbReference type="EMBL" id="ACEB01000004">
    <property type="protein sequence ID" value="EEG27994.1"/>
    <property type="molecule type" value="Genomic_DNA"/>
</dbReference>
<organism evidence="1 2">
    <name type="scientific">Corynebacterium matruchotii ATCC 33806</name>
    <dbReference type="NCBI Taxonomy" id="566549"/>
    <lineage>
        <taxon>Bacteria</taxon>
        <taxon>Bacillati</taxon>
        <taxon>Actinomycetota</taxon>
        <taxon>Actinomycetes</taxon>
        <taxon>Mycobacteriales</taxon>
        <taxon>Corynebacteriaceae</taxon>
        <taxon>Corynebacterium</taxon>
    </lineage>
</organism>
<evidence type="ECO:0000313" key="2">
    <source>
        <dbReference type="Proteomes" id="UP000006247"/>
    </source>
</evidence>
<dbReference type="RefSeq" id="WP_005519678.1">
    <property type="nucleotide sequence ID" value="NZ_EQ973328.1"/>
</dbReference>
<comment type="caution">
    <text evidence="1">The sequence shown here is derived from an EMBL/GenBank/DDBJ whole genome shotgun (WGS) entry which is preliminary data.</text>
</comment>
<sequence>MSISTIGVGVIVEDTQSGIINYQFVEDIKALLPHFPHQEAVKKQIEELRLWLPSDAFDQNPRLELNPNHTIPGIIDSLVTRWNNLVIVDPSDIMSAPSMEEAINLLFNKLIVFTSQTSKSSKILPELRSKVKKTYESHQAIRPLVKTKPVMVMVDAADEVFDIGIIHDTHIYELNQGFSFHSIDQKRSQQRLEAWIWKISLLRSQGAKLEIRGNHIELERTTPIIVSHSSPKSEIGKTLMSKFIRQLDKLDIDHYNPDDLEAHVNELAAQVA</sequence>
<dbReference type="Proteomes" id="UP000006247">
    <property type="component" value="Unassembled WGS sequence"/>
</dbReference>
<proteinExistence type="predicted"/>